<gene>
    <name evidence="2" type="ORF">HMF8227_01462</name>
</gene>
<keyword evidence="1" id="KW-1133">Transmembrane helix</keyword>
<proteinExistence type="predicted"/>
<dbReference type="OrthoDB" id="5877149at2"/>
<feature type="transmembrane region" description="Helical" evidence="1">
    <location>
        <begin position="55"/>
        <end position="79"/>
    </location>
</feature>
<evidence type="ECO:0000256" key="1">
    <source>
        <dbReference type="SAM" id="Phobius"/>
    </source>
</evidence>
<dbReference type="RefSeq" id="WP_109339549.1">
    <property type="nucleotide sequence ID" value="NZ_CP029347.1"/>
</dbReference>
<reference evidence="2 3" key="1">
    <citation type="submission" date="2018-05" db="EMBL/GenBank/DDBJ databases">
        <title>Salinimonas sp. HMF8227 Genome sequencing and assembly.</title>
        <authorList>
            <person name="Kang H."/>
            <person name="Kang J."/>
            <person name="Cha I."/>
            <person name="Kim H."/>
            <person name="Joh K."/>
        </authorList>
    </citation>
    <scope>NUCLEOTIDE SEQUENCE [LARGE SCALE GENOMIC DNA]</scope>
    <source>
        <strain evidence="2 3">HMF8227</strain>
    </source>
</reference>
<dbReference type="KEGG" id="salh:HMF8227_01462"/>
<feature type="transmembrane region" description="Helical" evidence="1">
    <location>
        <begin position="91"/>
        <end position="112"/>
    </location>
</feature>
<keyword evidence="3" id="KW-1185">Reference proteome</keyword>
<name>A0A2S2E4L2_9ALTE</name>
<keyword evidence="1" id="KW-0472">Membrane</keyword>
<dbReference type="EMBL" id="CP029347">
    <property type="protein sequence ID" value="AWL11937.1"/>
    <property type="molecule type" value="Genomic_DNA"/>
</dbReference>
<dbReference type="Proteomes" id="UP000245728">
    <property type="component" value="Chromosome"/>
</dbReference>
<accession>A0A2S2E4L2</accession>
<organism evidence="2 3">
    <name type="scientific">Saliniradius amylolyticus</name>
    <dbReference type="NCBI Taxonomy" id="2183582"/>
    <lineage>
        <taxon>Bacteria</taxon>
        <taxon>Pseudomonadati</taxon>
        <taxon>Pseudomonadota</taxon>
        <taxon>Gammaproteobacteria</taxon>
        <taxon>Alteromonadales</taxon>
        <taxon>Alteromonadaceae</taxon>
        <taxon>Saliniradius</taxon>
    </lineage>
</organism>
<keyword evidence="1" id="KW-0812">Transmembrane</keyword>
<evidence type="ECO:0000313" key="3">
    <source>
        <dbReference type="Proteomes" id="UP000245728"/>
    </source>
</evidence>
<sequence length="120" mass="13433">MFSWIKSLFSPETVSQGVSAVVNTGDALWHTDEEKAHGRERLLKLYEPFKLAQRLLAVIFCVPYGLAWFITFAMSFWINVDDQMTMLKGDMAVLVGVILAFYFGGGAFEGFITAKGGRKQ</sequence>
<protein>
    <submittedName>
        <fullName evidence="2">Uncharacterized protein</fullName>
    </submittedName>
</protein>
<dbReference type="AlphaFoldDB" id="A0A2S2E4L2"/>
<evidence type="ECO:0000313" key="2">
    <source>
        <dbReference type="EMBL" id="AWL11937.1"/>
    </source>
</evidence>